<evidence type="ECO:0000313" key="2">
    <source>
        <dbReference type="EMBL" id="MDA4845528.1"/>
    </source>
</evidence>
<feature type="transmembrane region" description="Helical" evidence="1">
    <location>
        <begin position="983"/>
        <end position="1006"/>
    </location>
</feature>
<organism evidence="2 3">
    <name type="scientific">Hoeflea poritis</name>
    <dbReference type="NCBI Taxonomy" id="2993659"/>
    <lineage>
        <taxon>Bacteria</taxon>
        <taxon>Pseudomonadati</taxon>
        <taxon>Pseudomonadota</taxon>
        <taxon>Alphaproteobacteria</taxon>
        <taxon>Hyphomicrobiales</taxon>
        <taxon>Rhizobiaceae</taxon>
        <taxon>Hoeflea</taxon>
    </lineage>
</organism>
<feature type="transmembrane region" description="Helical" evidence="1">
    <location>
        <begin position="461"/>
        <end position="484"/>
    </location>
</feature>
<dbReference type="Gene3D" id="3.30.70.1440">
    <property type="entry name" value="Multidrug efflux transporter AcrB pore domain"/>
    <property type="match status" value="1"/>
</dbReference>
<dbReference type="InterPro" id="IPR001036">
    <property type="entry name" value="Acrflvin-R"/>
</dbReference>
<dbReference type="SUPFAM" id="SSF82693">
    <property type="entry name" value="Multidrug efflux transporter AcrB pore domain, PN1, PN2, PC1 and PC2 subdomains"/>
    <property type="match status" value="2"/>
</dbReference>
<dbReference type="Gene3D" id="3.30.70.1320">
    <property type="entry name" value="Multidrug efflux transporter AcrB pore domain like"/>
    <property type="match status" value="1"/>
</dbReference>
<keyword evidence="1" id="KW-0472">Membrane</keyword>
<dbReference type="PANTHER" id="PTHR32063">
    <property type="match status" value="1"/>
</dbReference>
<evidence type="ECO:0000256" key="1">
    <source>
        <dbReference type="SAM" id="Phobius"/>
    </source>
</evidence>
<reference evidence="2" key="1">
    <citation type="submission" date="2022-11" db="EMBL/GenBank/DDBJ databases">
        <title>Hoeflea poritis sp. nov., isolated from scleractinian coral Porites lutea.</title>
        <authorList>
            <person name="Zhang G."/>
            <person name="Wei Q."/>
            <person name="Cai L."/>
        </authorList>
    </citation>
    <scope>NUCLEOTIDE SEQUENCE</scope>
    <source>
        <strain evidence="2">E7-10</strain>
    </source>
</reference>
<gene>
    <name evidence="2" type="ORF">OOZ53_09230</name>
</gene>
<dbReference type="InterPro" id="IPR027463">
    <property type="entry name" value="AcrB_DN_DC_subdom"/>
</dbReference>
<dbReference type="Proteomes" id="UP001148313">
    <property type="component" value="Unassembled WGS sequence"/>
</dbReference>
<dbReference type="Gene3D" id="3.30.70.1430">
    <property type="entry name" value="Multidrug efflux transporter AcrB pore domain"/>
    <property type="match status" value="2"/>
</dbReference>
<keyword evidence="1" id="KW-0812">Transmembrane</keyword>
<feature type="transmembrane region" description="Helical" evidence="1">
    <location>
        <begin position="881"/>
        <end position="901"/>
    </location>
</feature>
<accession>A0ABT4VNB0</accession>
<sequence length="1024" mass="111291">MDFLTRFGISKSRLTLLVMIALILQGLLAYGTMPKRENPAITIRSAQISAQFPGMSPDRMENLIVKPIERKAREIGEVEDINVLISTGSTLVSVSIYDHVPKEELNTVFEDIRNKMDDLKPSLPSGTEGPFVNTDYGDVAIATIAVTGEGFSNAELRDSADDLREYLYEIDGISKVSLYGVQEERIWLEIDSRKLAAVGVQLNQVISDLQAQNVILPAGEIDADGVNLILEANGDLRSVEEIEDVLTKVQGLSGFIRLKDLMNVRRGYQDPVDKPVYFNGQQAVIVSVEMTETEDIQKIGADLKEAVGQYELTQPIGITYNFSTFQETNVTTSINSALMNVAQTFAVVLVVMMVFLGFRGALIIACIVPFTVTFALIGMNLMAIDLQQISIAAVIISLGLLVDNGLVVVEDIEGRIKRGASPEVAALGAGRQFFIPLAVASITTVSAFIPMLTLEGTEGEFAFSLGAVVGIMLAGSWFTALYILPTLCVWFARRKAAGDTDVQPNIVVRSYGVLIEKTLVFGPFIIIGCYAAVVGSVSLFSSVKSEMFPLSERAEYMIYLNMPKGTAISATRAEALAVEEWLRDKDANPEVVNTTVFVGDGGPRFYLALNPADTDPSAAFILVNTQDFEGAVKAADRAWRYLVENHPSGRFKVKRLSMGGGESGIVEVKISGPGAERLLMLADEVEVAFDAVPGISQNENDWGNKTLKIVIDVDQSKARELGVSSQEISDLMDTFYSGTNVSTYREGDQSIPIAVRAEERFRSSLEELAGLAIPAEGQLISLDQVATFDPQLEFSQMRRENQVRLIKISGKSETLAADRVLAMIRPTLNQLNLDGGYKLEIAGETENSAEVNEKLSAGMPLALMVMLVALMFQFNSIRRVLLTFMTVPLIIIGAPLALLMTGRPLSFFAILGLISLAGIIINNAIVLIDQIDIERETAALKEAIIEAAKKRVTPILLTSLTTIFGLMPMALNGGALFEPMATLMIGGLAIASVLSLFFVPGAYYMLFGGLWRRSKTPEPVPDSA</sequence>
<feature type="transmembrane region" description="Helical" evidence="1">
    <location>
        <begin position="389"/>
        <end position="409"/>
    </location>
</feature>
<dbReference type="RefSeq" id="WP_271089155.1">
    <property type="nucleotide sequence ID" value="NZ_JAPJZH010000004.1"/>
</dbReference>
<dbReference type="Gene3D" id="3.30.2090.10">
    <property type="entry name" value="Multidrug efflux transporter AcrB TolC docking domain, DN and DC subdomains"/>
    <property type="match status" value="2"/>
</dbReference>
<dbReference type="Gene3D" id="1.20.1640.10">
    <property type="entry name" value="Multidrug efflux transporter AcrB transmembrane domain"/>
    <property type="match status" value="2"/>
</dbReference>
<proteinExistence type="predicted"/>
<dbReference type="SUPFAM" id="SSF82714">
    <property type="entry name" value="Multidrug efflux transporter AcrB TolC docking domain, DN and DC subdomains"/>
    <property type="match status" value="2"/>
</dbReference>
<dbReference type="PRINTS" id="PR00702">
    <property type="entry name" value="ACRIFLAVINRP"/>
</dbReference>
<evidence type="ECO:0000313" key="3">
    <source>
        <dbReference type="Proteomes" id="UP001148313"/>
    </source>
</evidence>
<feature type="transmembrane region" description="Helical" evidence="1">
    <location>
        <begin position="362"/>
        <end position="383"/>
    </location>
</feature>
<dbReference type="SUPFAM" id="SSF82866">
    <property type="entry name" value="Multidrug efflux transporter AcrB transmembrane domain"/>
    <property type="match status" value="2"/>
</dbReference>
<feature type="transmembrane region" description="Helical" evidence="1">
    <location>
        <begin position="952"/>
        <end position="971"/>
    </location>
</feature>
<feature type="transmembrane region" description="Helical" evidence="1">
    <location>
        <begin position="430"/>
        <end position="449"/>
    </location>
</feature>
<feature type="transmembrane region" description="Helical" evidence="1">
    <location>
        <begin position="907"/>
        <end position="931"/>
    </location>
</feature>
<dbReference type="EMBL" id="JAPJZH010000004">
    <property type="protein sequence ID" value="MDA4845528.1"/>
    <property type="molecule type" value="Genomic_DNA"/>
</dbReference>
<feature type="transmembrane region" description="Helical" evidence="1">
    <location>
        <begin position="855"/>
        <end position="874"/>
    </location>
</feature>
<comment type="caution">
    <text evidence="2">The sequence shown here is derived from an EMBL/GenBank/DDBJ whole genome shotgun (WGS) entry which is preliminary data.</text>
</comment>
<dbReference type="Pfam" id="PF00873">
    <property type="entry name" value="ACR_tran"/>
    <property type="match status" value="1"/>
</dbReference>
<protein>
    <submittedName>
        <fullName evidence="2">Efflux RND transporter permease subunit</fullName>
    </submittedName>
</protein>
<name>A0ABT4VNB0_9HYPH</name>
<keyword evidence="1" id="KW-1133">Transmembrane helix</keyword>
<feature type="transmembrane region" description="Helical" evidence="1">
    <location>
        <begin position="519"/>
        <end position="540"/>
    </location>
</feature>
<feature type="transmembrane region" description="Helical" evidence="1">
    <location>
        <begin position="337"/>
        <end position="355"/>
    </location>
</feature>
<dbReference type="PANTHER" id="PTHR32063:SF18">
    <property type="entry name" value="CATION EFFLUX SYSTEM PROTEIN"/>
    <property type="match status" value="1"/>
</dbReference>
<keyword evidence="3" id="KW-1185">Reference proteome</keyword>